<reference evidence="1 2" key="1">
    <citation type="journal article" date="2014" name="Agronomy (Basel)">
        <title>A Draft Genome Sequence for Ensete ventricosum, the Drought-Tolerant Tree Against Hunger.</title>
        <authorList>
            <person name="Harrison J."/>
            <person name="Moore K.A."/>
            <person name="Paszkiewicz K."/>
            <person name="Jones T."/>
            <person name="Grant M."/>
            <person name="Ambacheew D."/>
            <person name="Muzemil S."/>
            <person name="Studholme D.J."/>
        </authorList>
    </citation>
    <scope>NUCLEOTIDE SEQUENCE [LARGE SCALE GENOMIC DNA]</scope>
</reference>
<comment type="caution">
    <text evidence="1">The sequence shown here is derived from an EMBL/GenBank/DDBJ whole genome shotgun (WGS) entry which is preliminary data.</text>
</comment>
<sequence>MLPSLTIVISRGDLYSNNAPPSPPSASGQSSHTTLFSLFPFILNEHRCLHDAASLDYNDLLLPISPSTTVARPWLSLPSSTDATNGRCCPSPAVADSITAPYHSQPLSSSSFASRGL</sequence>
<gene>
    <name evidence="1" type="ORF">B296_00049746</name>
</gene>
<dbReference type="EMBL" id="AMZH03017742">
    <property type="protein sequence ID" value="RRT42571.1"/>
    <property type="molecule type" value="Genomic_DNA"/>
</dbReference>
<evidence type="ECO:0000313" key="1">
    <source>
        <dbReference type="EMBL" id="RRT42571.1"/>
    </source>
</evidence>
<evidence type="ECO:0000313" key="2">
    <source>
        <dbReference type="Proteomes" id="UP000287651"/>
    </source>
</evidence>
<dbReference type="AlphaFoldDB" id="A0A426XSZ9"/>
<proteinExistence type="predicted"/>
<protein>
    <submittedName>
        <fullName evidence="1">Uncharacterized protein</fullName>
    </submittedName>
</protein>
<dbReference type="Proteomes" id="UP000287651">
    <property type="component" value="Unassembled WGS sequence"/>
</dbReference>
<name>A0A426XSZ9_ENSVE</name>
<organism evidence="1 2">
    <name type="scientific">Ensete ventricosum</name>
    <name type="common">Abyssinian banana</name>
    <name type="synonym">Musa ensete</name>
    <dbReference type="NCBI Taxonomy" id="4639"/>
    <lineage>
        <taxon>Eukaryota</taxon>
        <taxon>Viridiplantae</taxon>
        <taxon>Streptophyta</taxon>
        <taxon>Embryophyta</taxon>
        <taxon>Tracheophyta</taxon>
        <taxon>Spermatophyta</taxon>
        <taxon>Magnoliopsida</taxon>
        <taxon>Liliopsida</taxon>
        <taxon>Zingiberales</taxon>
        <taxon>Musaceae</taxon>
        <taxon>Ensete</taxon>
    </lineage>
</organism>
<accession>A0A426XSZ9</accession>